<evidence type="ECO:0000313" key="3">
    <source>
        <dbReference type="Proteomes" id="UP001153555"/>
    </source>
</evidence>
<dbReference type="Proteomes" id="UP001153555">
    <property type="component" value="Unassembled WGS sequence"/>
</dbReference>
<dbReference type="AlphaFoldDB" id="A0A9N7RL09"/>
<protein>
    <submittedName>
        <fullName evidence="2">Uncharacterized protein</fullName>
    </submittedName>
</protein>
<gene>
    <name evidence="2" type="ORF">SHERM_29105</name>
</gene>
<dbReference type="PANTHER" id="PTHR34936:SF2">
    <property type="entry name" value="EXPRESSED PROTEIN"/>
    <property type="match status" value="1"/>
</dbReference>
<dbReference type="PANTHER" id="PTHR34936">
    <property type="entry name" value="EXPRESSED PROTEIN"/>
    <property type="match status" value="1"/>
</dbReference>
<keyword evidence="1" id="KW-1133">Transmembrane helix</keyword>
<keyword evidence="3" id="KW-1185">Reference proteome</keyword>
<dbReference type="EMBL" id="CACSLK010027842">
    <property type="protein sequence ID" value="CAA0833849.1"/>
    <property type="molecule type" value="Genomic_DNA"/>
</dbReference>
<sequence>MITRSKLVEQLRDYQIRSQHRCPALVVFSPKPVLSTWTDVAVAIFWALSFILLLSSSYVILYLKHYWISLAVMCIGILVPIRLRVARQSLARKRDRRLLLPLSIIENLLSNTLVGYENENYFDQRLKVVSGGQQNEIPTDIFLQQHIPLQFVEVTVGGVTMMTMSDETMDDVIFGSSAAATKFVEELDGQFSGMPTAKHLLLIPQLLSDLRKRLVDALAADNFQHMYMTNDYGVVCYFLRASLVSVRMAKSSSVMEWSRISSSNSCLKFFGLMFMGRIMLLGFVTEVLVHVAAKSFRAIHCCSSTRTEMTVNSYISFLFLLLDGCCMFFILKLRHCLVFLFQLRL</sequence>
<feature type="transmembrane region" description="Helical" evidence="1">
    <location>
        <begin position="232"/>
        <end position="249"/>
    </location>
</feature>
<comment type="caution">
    <text evidence="2">The sequence shown here is derived from an EMBL/GenBank/DDBJ whole genome shotgun (WGS) entry which is preliminary data.</text>
</comment>
<accession>A0A9N7RL09</accession>
<keyword evidence="1" id="KW-0472">Membrane</keyword>
<reference evidence="2" key="1">
    <citation type="submission" date="2019-12" db="EMBL/GenBank/DDBJ databases">
        <authorList>
            <person name="Scholes J."/>
        </authorList>
    </citation>
    <scope>NUCLEOTIDE SEQUENCE</scope>
</reference>
<feature type="transmembrane region" description="Helical" evidence="1">
    <location>
        <begin position="313"/>
        <end position="331"/>
    </location>
</feature>
<feature type="transmembrane region" description="Helical" evidence="1">
    <location>
        <begin position="66"/>
        <end position="86"/>
    </location>
</feature>
<feature type="transmembrane region" description="Helical" evidence="1">
    <location>
        <begin position="40"/>
        <end position="60"/>
    </location>
</feature>
<feature type="transmembrane region" description="Helical" evidence="1">
    <location>
        <begin position="269"/>
        <end position="293"/>
    </location>
</feature>
<name>A0A9N7RL09_STRHE</name>
<evidence type="ECO:0000313" key="2">
    <source>
        <dbReference type="EMBL" id="CAA0833849.1"/>
    </source>
</evidence>
<organism evidence="2 3">
    <name type="scientific">Striga hermonthica</name>
    <name type="common">Purple witchweed</name>
    <name type="synonym">Buchnera hermonthica</name>
    <dbReference type="NCBI Taxonomy" id="68872"/>
    <lineage>
        <taxon>Eukaryota</taxon>
        <taxon>Viridiplantae</taxon>
        <taxon>Streptophyta</taxon>
        <taxon>Embryophyta</taxon>
        <taxon>Tracheophyta</taxon>
        <taxon>Spermatophyta</taxon>
        <taxon>Magnoliopsida</taxon>
        <taxon>eudicotyledons</taxon>
        <taxon>Gunneridae</taxon>
        <taxon>Pentapetalae</taxon>
        <taxon>asterids</taxon>
        <taxon>lamiids</taxon>
        <taxon>Lamiales</taxon>
        <taxon>Orobanchaceae</taxon>
        <taxon>Buchnereae</taxon>
        <taxon>Striga</taxon>
    </lineage>
</organism>
<dbReference type="OrthoDB" id="671923at2759"/>
<evidence type="ECO:0000256" key="1">
    <source>
        <dbReference type="SAM" id="Phobius"/>
    </source>
</evidence>
<keyword evidence="1" id="KW-0812">Transmembrane</keyword>
<proteinExistence type="predicted"/>